<dbReference type="Gene3D" id="2.60.200.40">
    <property type="match status" value="1"/>
</dbReference>
<evidence type="ECO:0000259" key="1">
    <source>
        <dbReference type="PROSITE" id="PS50146"/>
    </source>
</evidence>
<evidence type="ECO:0000313" key="3">
    <source>
        <dbReference type="Proteomes" id="UP001595539"/>
    </source>
</evidence>
<feature type="domain" description="DAGKc" evidence="1">
    <location>
        <begin position="10"/>
        <end position="139"/>
    </location>
</feature>
<dbReference type="PROSITE" id="PS50146">
    <property type="entry name" value="DAGK"/>
    <property type="match status" value="1"/>
</dbReference>
<name>A0ABV7TZB8_9RHOB</name>
<keyword evidence="2" id="KW-0418">Kinase</keyword>
<sequence length="318" mass="34544">MRDIADKVDLSACRLCVIGNLGSGKKNGRQQAQAIRDALEGRVAEFALRETDRGEQLSGLARQAVEDGFDIVVAYGGDGTQSAVAGALAGTETVMGVLPGGTFNYFARDMGVGETVEDALETLLDARIRRVDVGQIENLVFLNNISLGAYPHILKTREGIYKRWGRSRLAAYWSVLVAMRRLRHPMRLTAKVDGRSRRFTTALVFVARSAYQLDAFGLDGADAIRAGNFAVLIAKARRPLPLLRSAFRLAFGLSAKDSDFDLIITDSLTIETGKRQQLIAHDGEKTRMASPFHLRVRHGALKVLVPADGSSKTEDGGA</sequence>
<organism evidence="2 3">
    <name type="scientific">Paracoccus angustae</name>
    <dbReference type="NCBI Taxonomy" id="1671480"/>
    <lineage>
        <taxon>Bacteria</taxon>
        <taxon>Pseudomonadati</taxon>
        <taxon>Pseudomonadota</taxon>
        <taxon>Alphaproteobacteria</taxon>
        <taxon>Rhodobacterales</taxon>
        <taxon>Paracoccaceae</taxon>
        <taxon>Paracoccus</taxon>
    </lineage>
</organism>
<dbReference type="EC" id="2.7.1.-" evidence="2"/>
<keyword evidence="3" id="KW-1185">Reference proteome</keyword>
<dbReference type="PANTHER" id="PTHR12358:SF54">
    <property type="entry name" value="SPHINGOSINE KINASE RELATED PROTEIN"/>
    <property type="match status" value="1"/>
</dbReference>
<dbReference type="InterPro" id="IPR001206">
    <property type="entry name" value="Diacylglycerol_kinase_cat_dom"/>
</dbReference>
<dbReference type="EMBL" id="JBHRXY010000001">
    <property type="protein sequence ID" value="MFC3628108.1"/>
    <property type="molecule type" value="Genomic_DNA"/>
</dbReference>
<keyword evidence="2" id="KW-0808">Transferase</keyword>
<dbReference type="InterPro" id="IPR050187">
    <property type="entry name" value="Lipid_Phosphate_FormReg"/>
</dbReference>
<dbReference type="SMART" id="SM00046">
    <property type="entry name" value="DAGKc"/>
    <property type="match status" value="1"/>
</dbReference>
<dbReference type="Pfam" id="PF00781">
    <property type="entry name" value="DAGK_cat"/>
    <property type="match status" value="1"/>
</dbReference>
<gene>
    <name evidence="2" type="ORF">ACFOM8_01475</name>
</gene>
<accession>A0ABV7TZB8</accession>
<comment type="caution">
    <text evidence="2">The sequence shown here is derived from an EMBL/GenBank/DDBJ whole genome shotgun (WGS) entry which is preliminary data.</text>
</comment>
<reference evidence="3" key="1">
    <citation type="journal article" date="2019" name="Int. J. Syst. Evol. Microbiol.">
        <title>The Global Catalogue of Microorganisms (GCM) 10K type strain sequencing project: providing services to taxonomists for standard genome sequencing and annotation.</title>
        <authorList>
            <consortium name="The Broad Institute Genomics Platform"/>
            <consortium name="The Broad Institute Genome Sequencing Center for Infectious Disease"/>
            <person name="Wu L."/>
            <person name="Ma J."/>
        </authorList>
    </citation>
    <scope>NUCLEOTIDE SEQUENCE [LARGE SCALE GENOMIC DNA]</scope>
    <source>
        <strain evidence="3">KCTC 42473</strain>
    </source>
</reference>
<dbReference type="SUPFAM" id="SSF111331">
    <property type="entry name" value="NAD kinase/diacylglycerol kinase-like"/>
    <property type="match status" value="1"/>
</dbReference>
<dbReference type="Proteomes" id="UP001595539">
    <property type="component" value="Unassembled WGS sequence"/>
</dbReference>
<proteinExistence type="predicted"/>
<protein>
    <submittedName>
        <fullName evidence="2">Diacylglycerol/lipid kinase family protein</fullName>
        <ecNumber evidence="2">2.7.1.-</ecNumber>
    </submittedName>
</protein>
<dbReference type="GO" id="GO:0016301">
    <property type="term" value="F:kinase activity"/>
    <property type="evidence" value="ECO:0007669"/>
    <property type="project" value="UniProtKB-KW"/>
</dbReference>
<dbReference type="InterPro" id="IPR016064">
    <property type="entry name" value="NAD/diacylglycerol_kinase_sf"/>
</dbReference>
<dbReference type="Gene3D" id="3.40.50.10330">
    <property type="entry name" value="Probable inorganic polyphosphate/atp-NAD kinase, domain 1"/>
    <property type="match status" value="1"/>
</dbReference>
<evidence type="ECO:0000313" key="2">
    <source>
        <dbReference type="EMBL" id="MFC3628108.1"/>
    </source>
</evidence>
<dbReference type="PANTHER" id="PTHR12358">
    <property type="entry name" value="SPHINGOSINE KINASE"/>
    <property type="match status" value="1"/>
</dbReference>
<dbReference type="RefSeq" id="WP_377758630.1">
    <property type="nucleotide sequence ID" value="NZ_JBHRXY010000001.1"/>
</dbReference>
<dbReference type="InterPro" id="IPR017438">
    <property type="entry name" value="ATP-NAD_kinase_N"/>
</dbReference>